<feature type="compositionally biased region" description="Basic and acidic residues" evidence="1">
    <location>
        <begin position="30"/>
        <end position="40"/>
    </location>
</feature>
<dbReference type="EMBL" id="LNYL01000025">
    <property type="protein sequence ID" value="KTD28786.1"/>
    <property type="molecule type" value="Genomic_DNA"/>
</dbReference>
<dbReference type="Proteomes" id="UP000054908">
    <property type="component" value="Unassembled WGS sequence"/>
</dbReference>
<sequence length="78" mass="8750">MSSRAKRGTSRLLALIERKEILRYAQDDRKEAQLRMKGDPSLRSGRQEGSLEQITYGLTTTNNTIPINSTVGSSLNIR</sequence>
<keyword evidence="3" id="KW-1185">Reference proteome</keyword>
<accession>A0A0W0W8V6</accession>
<reference evidence="2 3" key="1">
    <citation type="submission" date="2015-11" db="EMBL/GenBank/DDBJ databases">
        <title>Genomic analysis of 38 Legionella species identifies large and diverse effector repertoires.</title>
        <authorList>
            <person name="Burstein D."/>
            <person name="Amaro F."/>
            <person name="Zusman T."/>
            <person name="Lifshitz Z."/>
            <person name="Cohen O."/>
            <person name="Gilbert J.A."/>
            <person name="Pupko T."/>
            <person name="Shuman H.A."/>
            <person name="Segal G."/>
        </authorList>
    </citation>
    <scope>NUCLEOTIDE SEQUENCE [LARGE SCALE GENOMIC DNA]</scope>
    <source>
        <strain evidence="2 3">PX-1-G2-E2</strain>
    </source>
</reference>
<evidence type="ECO:0000313" key="3">
    <source>
        <dbReference type="Proteomes" id="UP000054908"/>
    </source>
</evidence>
<evidence type="ECO:0000256" key="1">
    <source>
        <dbReference type="SAM" id="MobiDB-lite"/>
    </source>
</evidence>
<proteinExistence type="predicted"/>
<dbReference type="AlphaFoldDB" id="A0A0W0W8V6"/>
<feature type="region of interest" description="Disordered" evidence="1">
    <location>
        <begin position="30"/>
        <end position="49"/>
    </location>
</feature>
<gene>
    <name evidence="2" type="ORF">Lmac_0955</name>
</gene>
<name>A0A0W0W8V6_9GAMM</name>
<evidence type="ECO:0000313" key="2">
    <source>
        <dbReference type="EMBL" id="KTD28786.1"/>
    </source>
</evidence>
<organism evidence="2 3">
    <name type="scientific">Legionella maceachernii</name>
    <dbReference type="NCBI Taxonomy" id="466"/>
    <lineage>
        <taxon>Bacteria</taxon>
        <taxon>Pseudomonadati</taxon>
        <taxon>Pseudomonadota</taxon>
        <taxon>Gammaproteobacteria</taxon>
        <taxon>Legionellales</taxon>
        <taxon>Legionellaceae</taxon>
        <taxon>Legionella</taxon>
    </lineage>
</organism>
<dbReference type="STRING" id="466.Lmac_0955"/>
<comment type="caution">
    <text evidence="2">The sequence shown here is derived from an EMBL/GenBank/DDBJ whole genome shotgun (WGS) entry which is preliminary data.</text>
</comment>
<protein>
    <submittedName>
        <fullName evidence="2">Uncharacterized protein</fullName>
    </submittedName>
</protein>